<dbReference type="InterPro" id="IPR038194">
    <property type="entry name" value="DUF3861_sf"/>
</dbReference>
<dbReference type="EMBL" id="JAPCHY010000004">
    <property type="protein sequence ID" value="MCW4472208.1"/>
    <property type="molecule type" value="Genomic_DNA"/>
</dbReference>
<evidence type="ECO:0000313" key="2">
    <source>
        <dbReference type="Proteomes" id="UP001209922"/>
    </source>
</evidence>
<dbReference type="RefSeq" id="WP_265127315.1">
    <property type="nucleotide sequence ID" value="NZ_JAPCHY010000004.1"/>
</dbReference>
<sequence length="100" mass="11129">MSSQTHRYRITVTPIEKDGLQCSGRCTIEFEQRSPQDWMRLLEAAQRQRSLSADEHAALLVASQLLDGLARSHAQQPDHPLAVLKPQIDRVTGQLQPSGG</sequence>
<comment type="caution">
    <text evidence="1">The sequence shown here is derived from an EMBL/GenBank/DDBJ whole genome shotgun (WGS) entry which is preliminary data.</text>
</comment>
<gene>
    <name evidence="1" type="ORF">OK345_06800</name>
</gene>
<organism evidence="1 2">
    <name type="scientific">Xanthomonas chitinilytica</name>
    <dbReference type="NCBI Taxonomy" id="2989819"/>
    <lineage>
        <taxon>Bacteria</taxon>
        <taxon>Pseudomonadati</taxon>
        <taxon>Pseudomonadota</taxon>
        <taxon>Gammaproteobacteria</taxon>
        <taxon>Lysobacterales</taxon>
        <taxon>Lysobacteraceae</taxon>
        <taxon>Xanthomonas</taxon>
    </lineage>
</organism>
<accession>A0ABT3JUM9</accession>
<dbReference type="Pfam" id="PF12977">
    <property type="entry name" value="DUF3861"/>
    <property type="match status" value="1"/>
</dbReference>
<dbReference type="InterPro" id="IPR024476">
    <property type="entry name" value="DUF3861"/>
</dbReference>
<evidence type="ECO:0000313" key="1">
    <source>
        <dbReference type="EMBL" id="MCW4472208.1"/>
    </source>
</evidence>
<proteinExistence type="predicted"/>
<dbReference type="Gene3D" id="3.10.20.850">
    <property type="entry name" value="Protein of unknown function DUF3861"/>
    <property type="match status" value="1"/>
</dbReference>
<name>A0ABT3JUM9_9XANT</name>
<protein>
    <submittedName>
        <fullName evidence="1">DUF3861 domain-containing protein</fullName>
    </submittedName>
</protein>
<dbReference type="Proteomes" id="UP001209922">
    <property type="component" value="Unassembled WGS sequence"/>
</dbReference>
<keyword evidence="2" id="KW-1185">Reference proteome</keyword>
<reference evidence="1 2" key="1">
    <citation type="submission" date="2022-10" db="EMBL/GenBank/DDBJ databases">
        <title>Xanthomonas sp. H13-6.</title>
        <authorList>
            <person name="Liu X."/>
            <person name="Deng Z."/>
            <person name="Jiang Y."/>
            <person name="Yu T."/>
            <person name="Ai J."/>
        </authorList>
    </citation>
    <scope>NUCLEOTIDE SEQUENCE [LARGE SCALE GENOMIC DNA]</scope>
    <source>
        <strain evidence="1 2">H13-6</strain>
    </source>
</reference>